<dbReference type="KEGG" id="cyp:PCC8801_3405"/>
<dbReference type="Proteomes" id="UP000008204">
    <property type="component" value="Chromosome"/>
</dbReference>
<dbReference type="AlphaFoldDB" id="B7K089"/>
<organism evidence="2 3">
    <name type="scientific">Rippkaea orientalis (strain PCC 8801 / RF-1)</name>
    <name type="common">Cyanothece sp. (strain PCC 8801)</name>
    <dbReference type="NCBI Taxonomy" id="41431"/>
    <lineage>
        <taxon>Bacteria</taxon>
        <taxon>Bacillati</taxon>
        <taxon>Cyanobacteriota</taxon>
        <taxon>Cyanophyceae</taxon>
        <taxon>Oscillatoriophycideae</taxon>
        <taxon>Chroococcales</taxon>
        <taxon>Aphanothecaceae</taxon>
        <taxon>Rippkaea</taxon>
        <taxon>Rippkaea orientalis</taxon>
    </lineage>
</organism>
<accession>B7K089</accession>
<feature type="region of interest" description="Disordered" evidence="1">
    <location>
        <begin position="60"/>
        <end position="83"/>
    </location>
</feature>
<evidence type="ECO:0000256" key="1">
    <source>
        <dbReference type="SAM" id="MobiDB-lite"/>
    </source>
</evidence>
<proteinExistence type="predicted"/>
<reference evidence="3" key="1">
    <citation type="journal article" date="2011" name="MBio">
        <title>Novel metabolic attributes of the genus Cyanothece, comprising a group of unicellular nitrogen-fixing Cyanobacteria.</title>
        <authorList>
            <person name="Bandyopadhyay A."/>
            <person name="Elvitigala T."/>
            <person name="Welsh E."/>
            <person name="Stockel J."/>
            <person name="Liberton M."/>
            <person name="Min H."/>
            <person name="Sherman L.A."/>
            <person name="Pakrasi H.B."/>
        </authorList>
    </citation>
    <scope>NUCLEOTIDE SEQUENCE [LARGE SCALE GENOMIC DNA]</scope>
    <source>
        <strain evidence="3">PCC 8801</strain>
    </source>
</reference>
<evidence type="ECO:0000313" key="2">
    <source>
        <dbReference type="EMBL" id="ACK67373.1"/>
    </source>
</evidence>
<protein>
    <submittedName>
        <fullName evidence="2">Uncharacterized protein</fullName>
    </submittedName>
</protein>
<sequence>MSNCNVEVCPVCGVKIEGEDKVLFSCGPVGTRARLWARVCQYAKNPDCINQNKEAIGPIREKDFYSEPPSLSPTVKEKQRQAS</sequence>
<dbReference type="OrthoDB" id="532785at2"/>
<evidence type="ECO:0000313" key="3">
    <source>
        <dbReference type="Proteomes" id="UP000008204"/>
    </source>
</evidence>
<dbReference type="EMBL" id="CP001287">
    <property type="protein sequence ID" value="ACK67373.1"/>
    <property type="molecule type" value="Genomic_DNA"/>
</dbReference>
<name>B7K089_RIPO1</name>
<dbReference type="HOGENOM" id="CLU_190797_0_0_3"/>
<gene>
    <name evidence="2" type="ordered locus">PCC8801_3405</name>
</gene>
<dbReference type="eggNOG" id="ENOG50333AU">
    <property type="taxonomic scope" value="Bacteria"/>
</dbReference>
<dbReference type="RefSeq" id="WP_012596633.1">
    <property type="nucleotide sequence ID" value="NC_011726.1"/>
</dbReference>
<keyword evidence="3" id="KW-1185">Reference proteome</keyword>